<gene>
    <name evidence="1" type="ORF">HQ394_19325</name>
</gene>
<protein>
    <recommendedName>
        <fullName evidence="3">DUF2946 family protein</fullName>
    </recommendedName>
</protein>
<evidence type="ECO:0008006" key="3">
    <source>
        <dbReference type="Google" id="ProtNLM"/>
    </source>
</evidence>
<dbReference type="EMBL" id="CP053924">
    <property type="protein sequence ID" value="QNT71484.1"/>
    <property type="molecule type" value="Genomic_DNA"/>
</dbReference>
<accession>A0A7H1N6Z8</accession>
<keyword evidence="2" id="KW-1185">Reference proteome</keyword>
<geneLocation type="plasmid" evidence="1 2">
    <name>unnamed</name>
</geneLocation>
<dbReference type="AlphaFoldDB" id="A0A7H1N6Z8"/>
<reference evidence="1 2" key="1">
    <citation type="submission" date="2020-05" db="EMBL/GenBank/DDBJ databases">
        <title>Complete closed genome sequence of Defluviicoccus vanus.</title>
        <authorList>
            <person name="Bessarab I."/>
            <person name="Arumugam K."/>
            <person name="Maszenan A.M."/>
            <person name="Seviour R.J."/>
            <person name="Williams R.B."/>
        </authorList>
    </citation>
    <scope>NUCLEOTIDE SEQUENCE [LARGE SCALE GENOMIC DNA]</scope>
    <source>
        <strain evidence="1 2">Ben 114</strain>
        <plasmid evidence="1 2">unnamed</plasmid>
    </source>
</reference>
<evidence type="ECO:0000313" key="1">
    <source>
        <dbReference type="EMBL" id="QNT71484.1"/>
    </source>
</evidence>
<dbReference type="Proteomes" id="UP000516369">
    <property type="component" value="Plasmid unnamed"/>
</dbReference>
<proteinExistence type="predicted"/>
<keyword evidence="1" id="KW-0614">Plasmid</keyword>
<evidence type="ECO:0000313" key="2">
    <source>
        <dbReference type="Proteomes" id="UP000516369"/>
    </source>
</evidence>
<dbReference type="KEGG" id="dvn:HQ394_19325"/>
<sequence>MMVKLPGTVRVFIGLLLVLAHVALQPGKALSFVLCTEQDGRTIVEFAAAGSCQHPASIVDKGVAAVTASCCPGCSDRILPAEPSPTVASKRGEAPRTVLPTGPPSQDVAFASVDYPIAEPAVCYGRYPFPDADFSDPFLIALRSVRLLT</sequence>
<name>A0A7H1N6Z8_9PROT</name>
<organism evidence="1 2">
    <name type="scientific">Defluviicoccus vanus</name>
    <dbReference type="NCBI Taxonomy" id="111831"/>
    <lineage>
        <taxon>Bacteria</taxon>
        <taxon>Pseudomonadati</taxon>
        <taxon>Pseudomonadota</taxon>
        <taxon>Alphaproteobacteria</taxon>
        <taxon>Rhodospirillales</taxon>
        <taxon>Rhodospirillaceae</taxon>
        <taxon>Defluviicoccus</taxon>
    </lineage>
</organism>
<dbReference type="RefSeq" id="WP_190263440.1">
    <property type="nucleotide sequence ID" value="NZ_CP053924.1"/>
</dbReference>